<dbReference type="PROSITE" id="PS50110">
    <property type="entry name" value="RESPONSE_REGULATORY"/>
    <property type="match status" value="1"/>
</dbReference>
<dbReference type="SUPFAM" id="SSF52172">
    <property type="entry name" value="CheY-like"/>
    <property type="match status" value="1"/>
</dbReference>
<name>A0A505DNT3_9ACTN</name>
<comment type="caution">
    <text evidence="3">The sequence shown here is derived from an EMBL/GenBank/DDBJ whole genome shotgun (WGS) entry which is preliminary data.</text>
</comment>
<reference evidence="3 4" key="1">
    <citation type="submission" date="2019-06" db="EMBL/GenBank/DDBJ databases">
        <title>Streptomyces sporangiiformans sp. nov., a novel actinomycete isolated from soil in Mount Song.</title>
        <authorList>
            <person name="Han L."/>
        </authorList>
    </citation>
    <scope>NUCLEOTIDE SEQUENCE [LARGE SCALE GENOMIC DNA]</scope>
    <source>
        <strain evidence="3 4">NEAU-SSA 1</strain>
    </source>
</reference>
<feature type="domain" description="Response regulatory" evidence="2">
    <location>
        <begin position="3"/>
        <end position="102"/>
    </location>
</feature>
<evidence type="ECO:0000256" key="1">
    <source>
        <dbReference type="PROSITE-ProRule" id="PRU00169"/>
    </source>
</evidence>
<accession>A0A505DNT3</accession>
<dbReference type="OrthoDB" id="9923393at2"/>
<dbReference type="RefSeq" id="WP_119099509.1">
    <property type="nucleotide sequence ID" value="NZ_QXMJ01000071.1"/>
</dbReference>
<proteinExistence type="predicted"/>
<organism evidence="3 4">
    <name type="scientific">Streptomyces sporangiiformans</name>
    <dbReference type="NCBI Taxonomy" id="2315329"/>
    <lineage>
        <taxon>Bacteria</taxon>
        <taxon>Bacillati</taxon>
        <taxon>Actinomycetota</taxon>
        <taxon>Actinomycetes</taxon>
        <taxon>Kitasatosporales</taxon>
        <taxon>Streptomycetaceae</taxon>
        <taxon>Streptomyces</taxon>
    </lineage>
</organism>
<comment type="caution">
    <text evidence="1">Lacks conserved residue(s) required for the propagation of feature annotation.</text>
</comment>
<dbReference type="EMBL" id="VCHX02000071">
    <property type="protein sequence ID" value="TPQ22891.1"/>
    <property type="molecule type" value="Genomic_DNA"/>
</dbReference>
<protein>
    <submittedName>
        <fullName evidence="3">Response regulator</fullName>
    </submittedName>
</protein>
<dbReference type="Gene3D" id="3.40.50.2300">
    <property type="match status" value="1"/>
</dbReference>
<dbReference type="InterPro" id="IPR001789">
    <property type="entry name" value="Sig_transdc_resp-reg_receiver"/>
</dbReference>
<evidence type="ECO:0000259" key="2">
    <source>
        <dbReference type="PROSITE" id="PS50110"/>
    </source>
</evidence>
<dbReference type="InterPro" id="IPR011006">
    <property type="entry name" value="CheY-like_superfamily"/>
</dbReference>
<sequence length="103" mass="11106">MARIMVVENDDRLRELLQRQLAKLGHEVFAVADVAPALSCGWTGELAIVHLGVPGGGWERLGIPVVGTSGEPRHPSVPPGVVDLLRKPYTLAELGEVIGRHTR</sequence>
<dbReference type="AlphaFoldDB" id="A0A505DNT3"/>
<dbReference type="Proteomes" id="UP000317378">
    <property type="component" value="Unassembled WGS sequence"/>
</dbReference>
<gene>
    <name evidence="3" type="ORF">FGD71_006955</name>
</gene>
<evidence type="ECO:0000313" key="3">
    <source>
        <dbReference type="EMBL" id="TPQ22891.1"/>
    </source>
</evidence>
<dbReference type="GO" id="GO:0000160">
    <property type="term" value="P:phosphorelay signal transduction system"/>
    <property type="evidence" value="ECO:0007669"/>
    <property type="project" value="InterPro"/>
</dbReference>
<evidence type="ECO:0000313" key="4">
    <source>
        <dbReference type="Proteomes" id="UP000317378"/>
    </source>
</evidence>
<keyword evidence="4" id="KW-1185">Reference proteome</keyword>